<evidence type="ECO:0000313" key="1">
    <source>
        <dbReference type="EMBL" id="KAF7838460.1"/>
    </source>
</evidence>
<gene>
    <name evidence="1" type="ORF">G2W53_006942</name>
</gene>
<organism evidence="1 2">
    <name type="scientific">Senna tora</name>
    <dbReference type="NCBI Taxonomy" id="362788"/>
    <lineage>
        <taxon>Eukaryota</taxon>
        <taxon>Viridiplantae</taxon>
        <taxon>Streptophyta</taxon>
        <taxon>Embryophyta</taxon>
        <taxon>Tracheophyta</taxon>
        <taxon>Spermatophyta</taxon>
        <taxon>Magnoliopsida</taxon>
        <taxon>eudicotyledons</taxon>
        <taxon>Gunneridae</taxon>
        <taxon>Pentapetalae</taxon>
        <taxon>rosids</taxon>
        <taxon>fabids</taxon>
        <taxon>Fabales</taxon>
        <taxon>Fabaceae</taxon>
        <taxon>Caesalpinioideae</taxon>
        <taxon>Cassia clade</taxon>
        <taxon>Senna</taxon>
    </lineage>
</organism>
<name>A0A834X5T1_9FABA</name>
<proteinExistence type="predicted"/>
<dbReference type="Proteomes" id="UP000634136">
    <property type="component" value="Unassembled WGS sequence"/>
</dbReference>
<dbReference type="EMBL" id="JAAIUW010000003">
    <property type="protein sequence ID" value="KAF7838460.1"/>
    <property type="molecule type" value="Genomic_DNA"/>
</dbReference>
<evidence type="ECO:0000313" key="2">
    <source>
        <dbReference type="Proteomes" id="UP000634136"/>
    </source>
</evidence>
<sequence length="25" mass="2889">MAKNGKEAMARRPLRAPTLHFMVVY</sequence>
<dbReference type="AlphaFoldDB" id="A0A834X5T1"/>
<keyword evidence="2" id="KW-1185">Reference proteome</keyword>
<protein>
    <submittedName>
        <fullName evidence="1">Uncharacterized protein</fullName>
    </submittedName>
</protein>
<comment type="caution">
    <text evidence="1">The sequence shown here is derived from an EMBL/GenBank/DDBJ whole genome shotgun (WGS) entry which is preliminary data.</text>
</comment>
<accession>A0A834X5T1</accession>
<reference evidence="1" key="1">
    <citation type="submission" date="2020-09" db="EMBL/GenBank/DDBJ databases">
        <title>Genome-Enabled Discovery of Anthraquinone Biosynthesis in Senna tora.</title>
        <authorList>
            <person name="Kang S.-H."/>
            <person name="Pandey R.P."/>
            <person name="Lee C.-M."/>
            <person name="Sim J.-S."/>
            <person name="Jeong J.-T."/>
            <person name="Choi B.-S."/>
            <person name="Jung M."/>
            <person name="Ginzburg D."/>
            <person name="Zhao K."/>
            <person name="Won S.Y."/>
            <person name="Oh T.-J."/>
            <person name="Yu Y."/>
            <person name="Kim N.-H."/>
            <person name="Lee O.R."/>
            <person name="Lee T.-H."/>
            <person name="Bashyal P."/>
            <person name="Kim T.-S."/>
            <person name="Lee W.-H."/>
            <person name="Kawkins C."/>
            <person name="Kim C.-K."/>
            <person name="Kim J.S."/>
            <person name="Ahn B.O."/>
            <person name="Rhee S.Y."/>
            <person name="Sohng J.K."/>
        </authorList>
    </citation>
    <scope>NUCLEOTIDE SEQUENCE</scope>
    <source>
        <tissue evidence="1">Leaf</tissue>
    </source>
</reference>